<protein>
    <recommendedName>
        <fullName evidence="3">CCHC-type domain-containing protein</fullName>
    </recommendedName>
</protein>
<evidence type="ECO:0000313" key="4">
    <source>
        <dbReference type="EMBL" id="KAK0594105.1"/>
    </source>
</evidence>
<organism evidence="4 5">
    <name type="scientific">Acer saccharum</name>
    <name type="common">Sugar maple</name>
    <dbReference type="NCBI Taxonomy" id="4024"/>
    <lineage>
        <taxon>Eukaryota</taxon>
        <taxon>Viridiplantae</taxon>
        <taxon>Streptophyta</taxon>
        <taxon>Embryophyta</taxon>
        <taxon>Tracheophyta</taxon>
        <taxon>Spermatophyta</taxon>
        <taxon>Magnoliopsida</taxon>
        <taxon>eudicotyledons</taxon>
        <taxon>Gunneridae</taxon>
        <taxon>Pentapetalae</taxon>
        <taxon>rosids</taxon>
        <taxon>malvids</taxon>
        <taxon>Sapindales</taxon>
        <taxon>Sapindaceae</taxon>
        <taxon>Hippocastanoideae</taxon>
        <taxon>Acereae</taxon>
        <taxon>Acer</taxon>
    </lineage>
</organism>
<sequence length="500" mass="56999">MARRANLSVYKYREVRQVYTVTAQQKVGEPEEQAEVPKEFELDPREKPEVRKDEQTEEVALNPEDPSRTVKLGASLSVHVKTQLVTLLRSYEDVFAWGHEDMLGVDPRVISHCLSINPESRPVDIRSADWEKLEVYMDDMLTKSTTAEKHSEDLKETFDVLRKYKMKLNPSNVYSSTVGKVSRFSGTPKGNSEIMTPSLMNILKDNTLTGDNYVTWKRKIGLLLQSEKHKFVLTTPKPPAPNNESSIMYRDEYEQWKTSDDMAKCYIMATISDVLQQQHEGMESAADIMMSLEEMFAMKSRTTKREAVTAFMNLRMKPGQAVKDHMMKVIAHLNIAELHGAEIDGETKIDMVVNSLSDSFDQFKLDYTLNKKEYTLQGLMQDVQSAEKILVKGKGQEIHMVGKVATVKARQKVKKQQKKKQLGPIKKETKKVTKIKGKCFLCGEKGHWKRNCPKSQKKEEGNLNYLETCFLADSTDSWIIDSGATNHVCYSLQGFKKGES</sequence>
<comment type="caution">
    <text evidence="4">The sequence shown here is derived from an EMBL/GenBank/DDBJ whole genome shotgun (WGS) entry which is preliminary data.</text>
</comment>
<keyword evidence="1" id="KW-0479">Metal-binding</keyword>
<evidence type="ECO:0000256" key="1">
    <source>
        <dbReference type="PROSITE-ProRule" id="PRU00047"/>
    </source>
</evidence>
<keyword evidence="5" id="KW-1185">Reference proteome</keyword>
<dbReference type="Gene3D" id="4.10.60.10">
    <property type="entry name" value="Zinc finger, CCHC-type"/>
    <property type="match status" value="1"/>
</dbReference>
<feature type="region of interest" description="Disordered" evidence="2">
    <location>
        <begin position="26"/>
        <end position="58"/>
    </location>
</feature>
<dbReference type="PANTHER" id="PTHR47592">
    <property type="entry name" value="PBF68 PROTEIN"/>
    <property type="match status" value="1"/>
</dbReference>
<accession>A0AA39SQL9</accession>
<keyword evidence="1" id="KW-0863">Zinc-finger</keyword>
<reference evidence="4" key="2">
    <citation type="submission" date="2023-06" db="EMBL/GenBank/DDBJ databases">
        <authorList>
            <person name="Swenson N.G."/>
            <person name="Wegrzyn J.L."/>
            <person name="Mcevoy S.L."/>
        </authorList>
    </citation>
    <scope>NUCLEOTIDE SEQUENCE</scope>
    <source>
        <strain evidence="4">NS2018</strain>
        <tissue evidence="4">Leaf</tissue>
    </source>
</reference>
<dbReference type="Gene3D" id="3.30.70.270">
    <property type="match status" value="1"/>
</dbReference>
<feature type="compositionally biased region" description="Basic and acidic residues" evidence="2">
    <location>
        <begin position="35"/>
        <end position="54"/>
    </location>
</feature>
<dbReference type="AlphaFoldDB" id="A0AA39SQL9"/>
<dbReference type="InterPro" id="IPR043128">
    <property type="entry name" value="Rev_trsase/Diguanyl_cyclase"/>
</dbReference>
<evidence type="ECO:0000313" key="5">
    <source>
        <dbReference type="Proteomes" id="UP001168877"/>
    </source>
</evidence>
<dbReference type="SUPFAM" id="SSF56672">
    <property type="entry name" value="DNA/RNA polymerases"/>
    <property type="match status" value="1"/>
</dbReference>
<reference evidence="4" key="1">
    <citation type="journal article" date="2022" name="Plant J.">
        <title>Strategies of tolerance reflected in two North American maple genomes.</title>
        <authorList>
            <person name="McEvoy S.L."/>
            <person name="Sezen U.U."/>
            <person name="Trouern-Trend A."/>
            <person name="McMahon S.M."/>
            <person name="Schaberg P.G."/>
            <person name="Yang J."/>
            <person name="Wegrzyn J.L."/>
            <person name="Swenson N.G."/>
        </authorList>
    </citation>
    <scope>NUCLEOTIDE SEQUENCE</scope>
    <source>
        <strain evidence="4">NS2018</strain>
    </source>
</reference>
<dbReference type="Proteomes" id="UP001168877">
    <property type="component" value="Unassembled WGS sequence"/>
</dbReference>
<evidence type="ECO:0000259" key="3">
    <source>
        <dbReference type="PROSITE" id="PS50158"/>
    </source>
</evidence>
<dbReference type="InterPro" id="IPR001878">
    <property type="entry name" value="Znf_CCHC"/>
</dbReference>
<name>A0AA39SQL9_ACESA</name>
<dbReference type="PANTHER" id="PTHR47592:SF27">
    <property type="entry name" value="OS08G0421700 PROTEIN"/>
    <property type="match status" value="1"/>
</dbReference>
<gene>
    <name evidence="4" type="ORF">LWI29_018376</name>
</gene>
<dbReference type="Pfam" id="PF00098">
    <property type="entry name" value="zf-CCHC"/>
    <property type="match status" value="1"/>
</dbReference>
<dbReference type="PROSITE" id="PS50158">
    <property type="entry name" value="ZF_CCHC"/>
    <property type="match status" value="1"/>
</dbReference>
<dbReference type="Pfam" id="PF14223">
    <property type="entry name" value="Retrotran_gag_2"/>
    <property type="match status" value="1"/>
</dbReference>
<dbReference type="GO" id="GO:0008270">
    <property type="term" value="F:zinc ion binding"/>
    <property type="evidence" value="ECO:0007669"/>
    <property type="project" value="UniProtKB-KW"/>
</dbReference>
<proteinExistence type="predicted"/>
<dbReference type="InterPro" id="IPR036875">
    <property type="entry name" value="Znf_CCHC_sf"/>
</dbReference>
<dbReference type="InterPro" id="IPR043502">
    <property type="entry name" value="DNA/RNA_pol_sf"/>
</dbReference>
<feature type="domain" description="CCHC-type" evidence="3">
    <location>
        <begin position="438"/>
        <end position="454"/>
    </location>
</feature>
<dbReference type="EMBL" id="JAUESC010000121">
    <property type="protein sequence ID" value="KAK0594105.1"/>
    <property type="molecule type" value="Genomic_DNA"/>
</dbReference>
<dbReference type="SMART" id="SM00343">
    <property type="entry name" value="ZnF_C2HC"/>
    <property type="match status" value="1"/>
</dbReference>
<dbReference type="GO" id="GO:0003676">
    <property type="term" value="F:nucleic acid binding"/>
    <property type="evidence" value="ECO:0007669"/>
    <property type="project" value="InterPro"/>
</dbReference>
<keyword evidence="1" id="KW-0862">Zinc</keyword>
<evidence type="ECO:0000256" key="2">
    <source>
        <dbReference type="SAM" id="MobiDB-lite"/>
    </source>
</evidence>
<dbReference type="SUPFAM" id="SSF57756">
    <property type="entry name" value="Retrovirus zinc finger-like domains"/>
    <property type="match status" value="1"/>
</dbReference>